<name>A0ABN4DEB0_9CORY</name>
<sequence length="649" mass="68947">MNVPAIAIVGQGPRGVSVIERLAAFLRARNIQQPLDLHLIDTAEHGSGRIWDTDQTPLLCMNTLAGAVTLFTEPGSSVSAPVVEGPTLFEWIRLARGEKDAVAGAKAELAQAVPIPASVAERWGTELDRTAAHSHPSRGLYGAYLRWCLRVALAQLPDSVRVHQHHARVTAIETIGARDRLTLSTTTGGQKLVRTDATVLALGWQKPGPTDEEERLAAALAAHPGLSWVRPDNPIEQDLSKVRAGSHALVRGLGMGFFDCLTLLTAGRGGTFSQDPDARSGLTYHRSGNEPHVFVTSRRGYPFLPKSDYGQLPPKAHMPRLHRVIEELKGELTIDFGTQVWPAIVRDANEAYYRTYDRVHQGGLGGQLDALLEAIDAAGDGGADALVAVEEAAAGFVPAADVFRLSSWVAPLAGVEGTPDQVTERIAARLAKDIEAAQAASDSPVNADLWVISAARKPASILGAEGVYTAESRAGALSTFMALGQMAGSGPPLFRTRELLALIDAGVVTLLGAHPRLDVADGEFSITTQSCPQPVRAATLVDAWMHSPTIARPADPLAASLTAAGRWRQFANRTTDGRPLPTGSPEVNPKTRALIHPDGSPDPRLILIGIPTRRQLPDTTISPMPGTDPLMLQETDKAAAHALAVALGA</sequence>
<evidence type="ECO:0000256" key="1">
    <source>
        <dbReference type="SAM" id="MobiDB-lite"/>
    </source>
</evidence>
<accession>A0ABN4DEB0</accession>
<keyword evidence="4" id="KW-1185">Reference proteome</keyword>
<feature type="region of interest" description="Disordered" evidence="1">
    <location>
        <begin position="573"/>
        <end position="600"/>
    </location>
</feature>
<evidence type="ECO:0000313" key="4">
    <source>
        <dbReference type="Proteomes" id="UP000028504"/>
    </source>
</evidence>
<dbReference type="PANTHER" id="PTHR40254">
    <property type="entry name" value="BLR0577 PROTEIN"/>
    <property type="match status" value="1"/>
</dbReference>
<dbReference type="InterPro" id="IPR038732">
    <property type="entry name" value="HpyO/CreE_NAD-binding"/>
</dbReference>
<dbReference type="PANTHER" id="PTHR40254:SF1">
    <property type="entry name" value="BLR0577 PROTEIN"/>
    <property type="match status" value="1"/>
</dbReference>
<feature type="domain" description="FAD-dependent urate hydroxylase HpyO/Asp monooxygenase CreE-like FAD/NAD(P)-binding" evidence="2">
    <location>
        <begin position="7"/>
        <end position="203"/>
    </location>
</feature>
<reference evidence="3 4" key="1">
    <citation type="submission" date="2014-07" db="EMBL/GenBank/DDBJ databases">
        <title>Complete genome sequence of Corynebacterium atypicum DSM 44849: identifiction of the mycolic acid biosynthesis genes.</title>
        <authorList>
            <person name="Tippelt A."/>
            <person name="Mollmann S."/>
            <person name="Albersmeier A."/>
            <person name="Jaenicke S."/>
            <person name="Ruckert C."/>
            <person name="Tauch A."/>
        </authorList>
    </citation>
    <scope>NUCLEOTIDE SEQUENCE [LARGE SCALE GENOMIC DNA]</scope>
    <source>
        <strain evidence="3 4">R2070</strain>
    </source>
</reference>
<proteinExistence type="predicted"/>
<dbReference type="RefSeq" id="WP_038606479.1">
    <property type="nucleotide sequence ID" value="NZ_CP008944.1"/>
</dbReference>
<gene>
    <name evidence="3" type="ORF">CATYP_08280</name>
</gene>
<dbReference type="Proteomes" id="UP000028504">
    <property type="component" value="Chromosome"/>
</dbReference>
<protein>
    <submittedName>
        <fullName evidence="3">Exopolyphosphatase</fullName>
    </submittedName>
</protein>
<dbReference type="InterPro" id="IPR052189">
    <property type="entry name" value="L-asp_N-monooxygenase_NS-form"/>
</dbReference>
<dbReference type="EMBL" id="CP008944">
    <property type="protein sequence ID" value="AIG64577.1"/>
    <property type="molecule type" value="Genomic_DNA"/>
</dbReference>
<dbReference type="Pfam" id="PF13454">
    <property type="entry name" value="NAD_binding_9"/>
    <property type="match status" value="1"/>
</dbReference>
<evidence type="ECO:0000259" key="2">
    <source>
        <dbReference type="Pfam" id="PF13454"/>
    </source>
</evidence>
<evidence type="ECO:0000313" key="3">
    <source>
        <dbReference type="EMBL" id="AIG64577.1"/>
    </source>
</evidence>
<organism evidence="3 4">
    <name type="scientific">Corynebacterium atypicum</name>
    <dbReference type="NCBI Taxonomy" id="191610"/>
    <lineage>
        <taxon>Bacteria</taxon>
        <taxon>Bacillati</taxon>
        <taxon>Actinomycetota</taxon>
        <taxon>Actinomycetes</taxon>
        <taxon>Mycobacteriales</taxon>
        <taxon>Corynebacteriaceae</taxon>
        <taxon>Corynebacterium</taxon>
    </lineage>
</organism>